<keyword evidence="7" id="KW-1185">Reference proteome</keyword>
<protein>
    <recommendedName>
        <fullName evidence="4">Phosphate-binding protein</fullName>
    </recommendedName>
</protein>
<dbReference type="InterPro" id="IPR024370">
    <property type="entry name" value="PBP_domain"/>
</dbReference>
<keyword evidence="4" id="KW-0592">Phosphate transport</keyword>
<dbReference type="Gene3D" id="3.40.190.10">
    <property type="entry name" value="Periplasmic binding protein-like II"/>
    <property type="match status" value="2"/>
</dbReference>
<keyword evidence="3" id="KW-0732">Signal</keyword>
<comment type="caution">
    <text evidence="6">The sequence shown here is derived from an EMBL/GenBank/DDBJ whole genome shotgun (WGS) entry which is preliminary data.</text>
</comment>
<feature type="domain" description="PBP" evidence="5">
    <location>
        <begin position="28"/>
        <end position="267"/>
    </location>
</feature>
<accession>A0ABT8CX83</accession>
<dbReference type="RefSeq" id="WP_290364221.1">
    <property type="nucleotide sequence ID" value="NZ_JAUFQU010000001.1"/>
</dbReference>
<sequence>MLRNFTILILVSVTIMISCFSNESKYVAIKVRGSDSEVNLVQAIAESFMDQDSLVSVGVTGGGSGAGIAALINGKTDLANSSREITDEELFYARQRGVEPYAIIFAQDALAIVVNENNGVDSLTLNQLSDIYRGAVKNWKELGGNDQKITLYGRQSSSGTYIYFRENIVKNEYDLSMIGMSGTAQIVDAIKDDKNGIGYVSSGYINEKVMERLKVISIKKDAHSVAYSPLDKEKIISGVYPITRPLIQYTNKKPQGKLLEFVLYQFSEVGTSIIQESGFYPVDTRLITAKLRNNES</sequence>
<dbReference type="InterPro" id="IPR050811">
    <property type="entry name" value="Phosphate_ABC_transporter"/>
</dbReference>
<evidence type="ECO:0000256" key="4">
    <source>
        <dbReference type="RuleBase" id="RU367119"/>
    </source>
</evidence>
<reference evidence="7" key="1">
    <citation type="journal article" date="2019" name="Int. J. Syst. Evol. Microbiol.">
        <title>The Global Catalogue of Microorganisms (GCM) 10K type strain sequencing project: providing services to taxonomists for standard genome sequencing and annotation.</title>
        <authorList>
            <consortium name="The Broad Institute Genomics Platform"/>
            <consortium name="The Broad Institute Genome Sequencing Center for Infectious Disease"/>
            <person name="Wu L."/>
            <person name="Ma J."/>
        </authorList>
    </citation>
    <scope>NUCLEOTIDE SEQUENCE [LARGE SCALE GENOMIC DNA]</scope>
    <source>
        <strain evidence="7">CECT 7184</strain>
    </source>
</reference>
<comment type="similarity">
    <text evidence="1 4">Belongs to the PstS family.</text>
</comment>
<evidence type="ECO:0000313" key="7">
    <source>
        <dbReference type="Proteomes" id="UP001242368"/>
    </source>
</evidence>
<comment type="function">
    <text evidence="4">Involved in the system for phosphate transport across the cytoplasmic membrane.</text>
</comment>
<gene>
    <name evidence="6" type="ORF">QW060_14715</name>
</gene>
<evidence type="ECO:0000256" key="1">
    <source>
        <dbReference type="ARBA" id="ARBA00008725"/>
    </source>
</evidence>
<evidence type="ECO:0000259" key="5">
    <source>
        <dbReference type="Pfam" id="PF12849"/>
    </source>
</evidence>
<dbReference type="Proteomes" id="UP001242368">
    <property type="component" value="Unassembled WGS sequence"/>
</dbReference>
<proteinExistence type="inferred from homology"/>
<organism evidence="6 7">
    <name type="scientific">Paenimyroides ceti</name>
    <dbReference type="NCBI Taxonomy" id="395087"/>
    <lineage>
        <taxon>Bacteria</taxon>
        <taxon>Pseudomonadati</taxon>
        <taxon>Bacteroidota</taxon>
        <taxon>Flavobacteriia</taxon>
        <taxon>Flavobacteriales</taxon>
        <taxon>Flavobacteriaceae</taxon>
        <taxon>Paenimyroides</taxon>
    </lineage>
</organism>
<dbReference type="PANTHER" id="PTHR30570:SF1">
    <property type="entry name" value="PHOSPHATE-BINDING PROTEIN PSTS"/>
    <property type="match status" value="1"/>
</dbReference>
<evidence type="ECO:0000313" key="6">
    <source>
        <dbReference type="EMBL" id="MDN3708351.1"/>
    </source>
</evidence>
<dbReference type="InterPro" id="IPR011862">
    <property type="entry name" value="Phos-bd"/>
</dbReference>
<dbReference type="Pfam" id="PF12849">
    <property type="entry name" value="PBP_like_2"/>
    <property type="match status" value="1"/>
</dbReference>
<dbReference type="CDD" id="cd13566">
    <property type="entry name" value="PBP2_phosphate"/>
    <property type="match status" value="1"/>
</dbReference>
<dbReference type="NCBIfam" id="TIGR02136">
    <property type="entry name" value="ptsS_2"/>
    <property type="match status" value="1"/>
</dbReference>
<keyword evidence="2 4" id="KW-0813">Transport</keyword>
<dbReference type="EMBL" id="JAUFQU010000001">
    <property type="protein sequence ID" value="MDN3708351.1"/>
    <property type="molecule type" value="Genomic_DNA"/>
</dbReference>
<evidence type="ECO:0000256" key="2">
    <source>
        <dbReference type="ARBA" id="ARBA00022448"/>
    </source>
</evidence>
<dbReference type="PANTHER" id="PTHR30570">
    <property type="entry name" value="PERIPLASMIC PHOSPHATE BINDING COMPONENT OF PHOSPHATE ABC TRANSPORTER"/>
    <property type="match status" value="1"/>
</dbReference>
<name>A0ABT8CX83_9FLAO</name>
<dbReference type="SUPFAM" id="SSF53850">
    <property type="entry name" value="Periplasmic binding protein-like II"/>
    <property type="match status" value="1"/>
</dbReference>
<evidence type="ECO:0000256" key="3">
    <source>
        <dbReference type="ARBA" id="ARBA00022729"/>
    </source>
</evidence>
<dbReference type="PROSITE" id="PS51257">
    <property type="entry name" value="PROKAR_LIPOPROTEIN"/>
    <property type="match status" value="1"/>
</dbReference>